<evidence type="ECO:0000313" key="10">
    <source>
        <dbReference type="Proteomes" id="UP001628281"/>
    </source>
</evidence>
<sequence>MIPNPGTARRELANLGNALTLAERGLPRHTPAELMAWLVHALALCPGSIGDALLFEICGTATDAKASDAVKVAQIRKGWAAVVRAQFRLRGLTVVGGGGDWRACAA</sequence>
<dbReference type="AlphaFoldDB" id="A0A060DJR4"/>
<reference evidence="5 8" key="3">
    <citation type="submission" date="2018-09" db="EMBL/GenBank/DDBJ databases">
        <title>Whole genome based analysis of evolution and adaptive divergence in Indian and Brazilian strains of Azospirillum brasilense.</title>
        <authorList>
            <person name="Singh C."/>
            <person name="Tripathi A.K."/>
        </authorList>
    </citation>
    <scope>NUCLEOTIDE SEQUENCE [LARGE SCALE GENOMIC DNA]</scope>
    <source>
        <strain evidence="5 8">MTCC4035</strain>
    </source>
</reference>
<reference evidence="1 6" key="1">
    <citation type="journal article" date="2014" name="Genome Announc.">
        <title>Complete Genome Sequence of the Model Rhizosphere Strain Azospirillum brasilense Az39, Successfully Applied in Agriculture.</title>
        <authorList>
            <person name="Rivera D."/>
            <person name="Revale S."/>
            <person name="Molina R."/>
            <person name="Gualpa J."/>
            <person name="Puente M."/>
            <person name="Maroniche G."/>
            <person name="Paris G."/>
            <person name="Baker D."/>
            <person name="Clavijo B."/>
            <person name="McLay K."/>
            <person name="Spaepen S."/>
            <person name="Perticari A."/>
            <person name="Vazquez M."/>
            <person name="Wisniewski-Dye F."/>
            <person name="Watkins C."/>
            <person name="Martinez-Abarca F."/>
            <person name="Vanderleyden J."/>
            <person name="Cassan F."/>
        </authorList>
    </citation>
    <scope>NUCLEOTIDE SEQUENCE [LARGE SCALE GENOMIC DNA]</scope>
    <source>
        <strain evidence="1 6">Az39</strain>
    </source>
</reference>
<dbReference type="RefSeq" id="WP_051658023.1">
    <property type="nucleotide sequence ID" value="NZ_CP007793.1"/>
</dbReference>
<evidence type="ECO:0000313" key="2">
    <source>
        <dbReference type="EMBL" id="KAA1055490.1"/>
    </source>
</evidence>
<gene>
    <name evidence="1" type="ORF">ABAZ39_13755</name>
    <name evidence="3" type="ORF">ACJ41P_24825</name>
    <name evidence="4" type="ORF">C1S70_13910</name>
    <name evidence="5" type="ORF">D3093_10225</name>
    <name evidence="2" type="ORF">FH063_005261</name>
</gene>
<reference evidence="4 7" key="2">
    <citation type="submission" date="2018-01" db="EMBL/GenBank/DDBJ databases">
        <title>Whole genome sequence of Azospirillum brasilense REC3 isolated from strawberry roots.</title>
        <authorList>
            <person name="Fontana C.A."/>
            <person name="Salazar S.M."/>
            <person name="Bassi D."/>
            <person name="Puglisi E."/>
            <person name="Lovaisa N.C."/>
            <person name="Toffoli L.M."/>
            <person name="Pedraza R."/>
            <person name="Cocconcelli P.S."/>
        </authorList>
    </citation>
    <scope>NUCLEOTIDE SEQUENCE [LARGE SCALE GENOMIC DNA]</scope>
    <source>
        <strain evidence="4 7">REC3</strain>
    </source>
</reference>
<dbReference type="EMBL" id="JBJLSN010000047">
    <property type="protein sequence ID" value="MFL7904375.1"/>
    <property type="molecule type" value="Genomic_DNA"/>
</dbReference>
<evidence type="ECO:0000313" key="8">
    <source>
        <dbReference type="Proteomes" id="UP000298595"/>
    </source>
</evidence>
<evidence type="ECO:0000313" key="6">
    <source>
        <dbReference type="Proteomes" id="UP000027186"/>
    </source>
</evidence>
<keyword evidence="10" id="KW-1185">Reference proteome</keyword>
<dbReference type="EMBL" id="VEWN01000006">
    <property type="protein sequence ID" value="KAA1055490.1"/>
    <property type="molecule type" value="Genomic_DNA"/>
</dbReference>
<reference evidence="3 10" key="5">
    <citation type="submission" date="2024-11" db="EMBL/GenBank/DDBJ databases">
        <title>Draft genome sequences of two bacteria associated to sugarcane roots in Colombia.</title>
        <authorList>
            <person name="Pardo-Diaz S."/>
            <person name="Masmela-Mendoza J."/>
            <person name="Delgadillo-Duran P."/>
            <person name="Bautista E.J."/>
            <person name="Rojas-Tapias D.F."/>
        </authorList>
    </citation>
    <scope>NUCLEOTIDE SEQUENCE [LARGE SCALE GENOMIC DNA]</scope>
    <source>
        <strain evidence="3 10">Ap18</strain>
    </source>
</reference>
<evidence type="ECO:0000313" key="7">
    <source>
        <dbReference type="Proteomes" id="UP000236268"/>
    </source>
</evidence>
<dbReference type="Proteomes" id="UP000027186">
    <property type="component" value="Chromosome"/>
</dbReference>
<accession>A0A5B0KVG6</accession>
<dbReference type="EMBL" id="CP032321">
    <property type="protein sequence ID" value="QCN95602.1"/>
    <property type="molecule type" value="Genomic_DNA"/>
</dbReference>
<name>A0A060DJR4_9PROT</name>
<proteinExistence type="predicted"/>
<reference evidence="2 9" key="4">
    <citation type="submission" date="2019-07" db="EMBL/GenBank/DDBJ databases">
        <title>Genome sequencing of the stress-tolerant strain Azospirillum brasilense Az19.</title>
        <authorList>
            <person name="Maroniche G.A."/>
            <person name="Garcia J.E."/>
            <person name="Pagnussat L."/>
            <person name="Amenta M."/>
            <person name="Creus C.M."/>
        </authorList>
    </citation>
    <scope>NUCLEOTIDE SEQUENCE [LARGE SCALE GENOMIC DNA]</scope>
    <source>
        <strain evidence="2 9">Az19</strain>
    </source>
</reference>
<dbReference type="Proteomes" id="UP000325333">
    <property type="component" value="Unassembled WGS sequence"/>
</dbReference>
<dbReference type="EMBL" id="CP007793">
    <property type="protein sequence ID" value="AIB13025.1"/>
    <property type="molecule type" value="Genomic_DNA"/>
</dbReference>
<dbReference type="Proteomes" id="UP000236268">
    <property type="component" value="Unassembled WGS sequence"/>
</dbReference>
<evidence type="ECO:0000313" key="5">
    <source>
        <dbReference type="EMBL" id="QCN95602.1"/>
    </source>
</evidence>
<dbReference type="EMBL" id="POWG01000013">
    <property type="protein sequence ID" value="PNQ98250.1"/>
    <property type="molecule type" value="Genomic_DNA"/>
</dbReference>
<evidence type="ECO:0000313" key="3">
    <source>
        <dbReference type="EMBL" id="MFL7904375.1"/>
    </source>
</evidence>
<dbReference type="KEGG" id="aare:D3093_10225"/>
<evidence type="ECO:0000313" key="4">
    <source>
        <dbReference type="EMBL" id="PNQ98250.1"/>
    </source>
</evidence>
<organism evidence="1 6">
    <name type="scientific">Azospirillum argentinense</name>
    <dbReference type="NCBI Taxonomy" id="2970906"/>
    <lineage>
        <taxon>Bacteria</taxon>
        <taxon>Pseudomonadati</taxon>
        <taxon>Pseudomonadota</taxon>
        <taxon>Alphaproteobacteria</taxon>
        <taxon>Rhodospirillales</taxon>
        <taxon>Azospirillaceae</taxon>
        <taxon>Azospirillum</taxon>
    </lineage>
</organism>
<dbReference type="Proteomes" id="UP001628281">
    <property type="component" value="Unassembled WGS sequence"/>
</dbReference>
<evidence type="ECO:0000313" key="9">
    <source>
        <dbReference type="Proteomes" id="UP000325333"/>
    </source>
</evidence>
<dbReference type="Proteomes" id="UP000298595">
    <property type="component" value="Chromosome"/>
</dbReference>
<dbReference type="OrthoDB" id="7306445at2"/>
<dbReference type="KEGG" id="abq:ABAZ39_13755"/>
<accession>A0A060DJR4</accession>
<protein>
    <submittedName>
        <fullName evidence="1">Uncharacterized protein</fullName>
    </submittedName>
</protein>
<evidence type="ECO:0000313" key="1">
    <source>
        <dbReference type="EMBL" id="AIB13025.1"/>
    </source>
</evidence>